<proteinExistence type="predicted"/>
<reference evidence="2" key="3">
    <citation type="submission" date="2025-09" db="UniProtKB">
        <authorList>
            <consortium name="Ensembl"/>
        </authorList>
    </citation>
    <scope>IDENTIFICATION</scope>
</reference>
<evidence type="ECO:0000313" key="3">
    <source>
        <dbReference type="Proteomes" id="UP000007875"/>
    </source>
</evidence>
<reference evidence="3" key="1">
    <citation type="submission" date="2003-08" db="EMBL/GenBank/DDBJ databases">
        <authorList>
            <person name="Birren B."/>
            <person name="Nusbaum C."/>
            <person name="Abebe A."/>
            <person name="Abouelleil A."/>
            <person name="Adekoya E."/>
            <person name="Ait-zahra M."/>
            <person name="Allen N."/>
            <person name="Allen T."/>
            <person name="An P."/>
            <person name="Anderson M."/>
            <person name="Anderson S."/>
            <person name="Arachchi H."/>
            <person name="Armbruster J."/>
            <person name="Bachantsang P."/>
            <person name="Baldwin J."/>
            <person name="Barry A."/>
            <person name="Bayul T."/>
            <person name="Blitshsteyn B."/>
            <person name="Bloom T."/>
            <person name="Blye J."/>
            <person name="Boguslavskiy L."/>
            <person name="Borowsky M."/>
            <person name="Boukhgalter B."/>
            <person name="Brunache A."/>
            <person name="Butler J."/>
            <person name="Calixte N."/>
            <person name="Calvo S."/>
            <person name="Camarata J."/>
            <person name="Campo K."/>
            <person name="Chang J."/>
            <person name="Cheshatsang Y."/>
            <person name="Citroen M."/>
            <person name="Collymore A."/>
            <person name="Considine T."/>
            <person name="Cook A."/>
            <person name="Cooke P."/>
            <person name="Corum B."/>
            <person name="Cuomo C."/>
            <person name="David R."/>
            <person name="Dawoe T."/>
            <person name="Degray S."/>
            <person name="Dodge S."/>
            <person name="Dooley K."/>
            <person name="Dorje P."/>
            <person name="Dorjee K."/>
            <person name="Dorris L."/>
            <person name="Duffey N."/>
            <person name="Dupes A."/>
            <person name="Elkins T."/>
            <person name="Engels R."/>
            <person name="Erickson J."/>
            <person name="Farina A."/>
            <person name="Faro S."/>
            <person name="Ferreira P."/>
            <person name="Fischer H."/>
            <person name="Fitzgerald M."/>
            <person name="Foley K."/>
            <person name="Gage D."/>
            <person name="Galagan J."/>
            <person name="Gearin G."/>
            <person name="Gnerre S."/>
            <person name="Gnirke A."/>
            <person name="Goyette A."/>
            <person name="Graham J."/>
            <person name="Grandbois E."/>
            <person name="Gyaltsen K."/>
            <person name="Hafez N."/>
            <person name="Hagopian D."/>
            <person name="Hagos B."/>
            <person name="Hall J."/>
            <person name="Hatcher B."/>
            <person name="Heller A."/>
            <person name="Higgins H."/>
            <person name="Honan T."/>
            <person name="Horn A."/>
            <person name="Houde N."/>
            <person name="Hughes L."/>
            <person name="Hulme W."/>
            <person name="Husby E."/>
            <person name="Iliev I."/>
            <person name="Jaffe D."/>
            <person name="Jones C."/>
            <person name="Kamal M."/>
            <person name="Kamat A."/>
            <person name="Kamvysselis M."/>
            <person name="Karlsson E."/>
            <person name="Kells C."/>
            <person name="Kieu A."/>
            <person name="Kisner P."/>
            <person name="Kodira C."/>
            <person name="Kulbokas E."/>
            <person name="Labutti K."/>
            <person name="Lama D."/>
            <person name="Landers T."/>
            <person name="Leger J."/>
            <person name="Levine S."/>
            <person name="Lewis D."/>
            <person name="Lewis T."/>
            <person name="Lindblad-toh K."/>
            <person name="Liu X."/>
            <person name="Lokyitsang T."/>
            <person name="Lokyitsang Y."/>
            <person name="Lucien O."/>
            <person name="Lui A."/>
            <person name="Ma L.J."/>
            <person name="Mabbitt R."/>
            <person name="Macdonald J."/>
            <person name="Maclean C."/>
            <person name="Major J."/>
            <person name="Manning J."/>
            <person name="Marabella R."/>
            <person name="Maru K."/>
            <person name="Matthews C."/>
            <person name="Mauceli E."/>
            <person name="Mccarthy M."/>
            <person name="Mcdonough S."/>
            <person name="Mcghee T."/>
            <person name="Meldrim J."/>
            <person name="Meneus L."/>
            <person name="Mesirov J."/>
            <person name="Mihalev A."/>
            <person name="Mihova T."/>
            <person name="Mikkelsen T."/>
            <person name="Mlenga V."/>
            <person name="Moru K."/>
            <person name="Mozes J."/>
            <person name="Mulrain L."/>
            <person name="Munson G."/>
            <person name="Naylor J."/>
            <person name="Newes C."/>
            <person name="Nguyen C."/>
            <person name="Nguyen N."/>
            <person name="Nguyen T."/>
            <person name="Nicol R."/>
            <person name="Nielsen C."/>
            <person name="Nizzari M."/>
            <person name="Norbu C."/>
            <person name="Norbu N."/>
            <person name="O'donnell P."/>
            <person name="Okoawo O."/>
            <person name="O'leary S."/>
            <person name="Omotosho B."/>
            <person name="O'neill K."/>
            <person name="Osman S."/>
            <person name="Parker S."/>
            <person name="Perrin D."/>
            <person name="Phunkhang P."/>
            <person name="Piqani B."/>
            <person name="Purcell S."/>
            <person name="Rachupka T."/>
            <person name="Ramasamy U."/>
            <person name="Rameau R."/>
            <person name="Ray V."/>
            <person name="Raymond C."/>
            <person name="Retta R."/>
            <person name="Richardson S."/>
            <person name="Rise C."/>
            <person name="Rodriguez J."/>
            <person name="Rogers J."/>
            <person name="Rogov P."/>
            <person name="Rutman M."/>
            <person name="Schupbach R."/>
            <person name="Seaman C."/>
            <person name="Settipalli S."/>
            <person name="Sharpe T."/>
            <person name="Sheridan J."/>
            <person name="Sherpa N."/>
            <person name="Shi J."/>
            <person name="Smirnov S."/>
            <person name="Smith C."/>
            <person name="Sougnez C."/>
            <person name="Spencer B."/>
            <person name="Stalker J."/>
            <person name="Stange-thomann N."/>
            <person name="Stavropoulos S."/>
            <person name="Stetson K."/>
            <person name="Stone C."/>
            <person name="Stone S."/>
            <person name="Stubbs M."/>
            <person name="Talamas J."/>
            <person name="Tchuinga P."/>
            <person name="Tenzing P."/>
            <person name="Tesfaye S."/>
            <person name="Theodore J."/>
            <person name="Thoulutsang Y."/>
            <person name="Topham K."/>
            <person name="Towey S."/>
            <person name="Tsamla T."/>
            <person name="Tsomo N."/>
            <person name="Vallee D."/>
            <person name="Vassiliev H."/>
            <person name="Venkataraman V."/>
            <person name="Vinson J."/>
            <person name="Vo A."/>
            <person name="Wade C."/>
            <person name="Wang S."/>
            <person name="Wangchuk T."/>
            <person name="Wangdi T."/>
            <person name="Whittaker C."/>
            <person name="Wilkinson J."/>
            <person name="Wu Y."/>
            <person name="Wyman D."/>
            <person name="Yadav S."/>
            <person name="Yang S."/>
            <person name="Yang X."/>
            <person name="Yeager S."/>
            <person name="Yee E."/>
            <person name="Young G."/>
            <person name="Zainoun J."/>
            <person name="Zembeck L."/>
            <person name="Zimmer A."/>
            <person name="Zody M."/>
            <person name="Lander E."/>
        </authorList>
    </citation>
    <scope>NUCLEOTIDE SEQUENCE [LARGE SCALE GENOMIC DNA]</scope>
</reference>
<keyword evidence="3" id="KW-1185">Reference proteome</keyword>
<reference evidence="2" key="2">
    <citation type="submission" date="2025-08" db="UniProtKB">
        <authorList>
            <consortium name="Ensembl"/>
        </authorList>
    </citation>
    <scope>IDENTIFICATION</scope>
</reference>
<accession>H2Z2S2</accession>
<feature type="domain" description="Borealin N-terminal" evidence="1">
    <location>
        <begin position="24"/>
        <end position="80"/>
    </location>
</feature>
<organism evidence="2 3">
    <name type="scientific">Ciona savignyi</name>
    <name type="common">Pacific transparent sea squirt</name>
    <dbReference type="NCBI Taxonomy" id="51511"/>
    <lineage>
        <taxon>Eukaryota</taxon>
        <taxon>Metazoa</taxon>
        <taxon>Chordata</taxon>
        <taxon>Tunicata</taxon>
        <taxon>Ascidiacea</taxon>
        <taxon>Phlebobranchia</taxon>
        <taxon>Cionidae</taxon>
        <taxon>Ciona</taxon>
    </lineage>
</organism>
<protein>
    <recommendedName>
        <fullName evidence="1">Borealin N-terminal domain-containing protein</fullName>
    </recommendedName>
</protein>
<dbReference type="Pfam" id="PF10444">
    <property type="entry name" value="Nbl1_Borealin_N"/>
    <property type="match status" value="1"/>
</dbReference>
<dbReference type="HOGENOM" id="CLU_1282836_0_0_1"/>
<dbReference type="InterPro" id="IPR018851">
    <property type="entry name" value="Borealin_N"/>
</dbReference>
<evidence type="ECO:0000313" key="2">
    <source>
        <dbReference type="Ensembl" id="ENSCSAVP00000011884.1"/>
    </source>
</evidence>
<dbReference type="AlphaFoldDB" id="H2Z2S2"/>
<dbReference type="Gene3D" id="6.10.250.1900">
    <property type="match status" value="1"/>
</dbReference>
<evidence type="ECO:0000259" key="1">
    <source>
        <dbReference type="Pfam" id="PF10444"/>
    </source>
</evidence>
<sequence length="190" mass="21262">MARKRKVVKKQVKDENLVNMKQMKIDEIIQHHDAEVEMQIEAMRRAAQSIVDNMKKELNMTLMSLPKHVKEMTVREYLQKFLSASKAQGEPMEETSVDLLATPHPSANASGPICFVDGTPVVGARTMNVTSTAKRLMSRKDAADCQLQFISSAGSPLRLATSEMSKEMQKKIADAFAVLLNEAEKEKELN</sequence>
<dbReference type="OMA" id="HIAANHM"/>
<dbReference type="InParanoid" id="H2Z2S2"/>
<dbReference type="Proteomes" id="UP000007875">
    <property type="component" value="Unassembled WGS sequence"/>
</dbReference>
<name>H2Z2S2_CIOSA</name>
<dbReference type="Ensembl" id="ENSCSAVT00000012022.1">
    <property type="protein sequence ID" value="ENSCSAVP00000011884.1"/>
    <property type="gene ID" value="ENSCSAVG00000006977.1"/>
</dbReference>